<evidence type="ECO:0000313" key="1">
    <source>
        <dbReference type="EMBL" id="MDS0280673.1"/>
    </source>
</evidence>
<dbReference type="InterPro" id="IPR013783">
    <property type="entry name" value="Ig-like_fold"/>
</dbReference>
<protein>
    <recommendedName>
        <fullName evidence="3">Glycyl aminopeptidase</fullName>
    </recommendedName>
</protein>
<dbReference type="Proteomes" id="UP001268864">
    <property type="component" value="Unassembled WGS sequence"/>
</dbReference>
<evidence type="ECO:0000313" key="2">
    <source>
        <dbReference type="Proteomes" id="UP001268864"/>
    </source>
</evidence>
<evidence type="ECO:0008006" key="3">
    <source>
        <dbReference type="Google" id="ProtNLM"/>
    </source>
</evidence>
<comment type="caution">
    <text evidence="1">The sequence shown here is derived from an EMBL/GenBank/DDBJ whole genome shotgun (WGS) entry which is preliminary data.</text>
</comment>
<sequence length="684" mass="72216">MDRLDRGWVAGAFTLLLVASLAGSGVAGGADATSGPAAVESVGPSTAGSLSAAATQTDDAIVRTNRYALTPDRPGSVRVTITYEMPDRVRSLETYLADDGTVTDTDGFARVNATTYEWDESTATPSITLTFDPNETTTRTGPEAASGRYLFADAGEWALFRGFRTTSRFSYSGSEPGFTRRARTVGPGATGERVVYLGDVSTMERRANGQRFRLVVPEAAELSESPDAVLDSLTNASGSLRIGDRDERVVVFAAPTDGVEWAVRGLATGDSDVWVRDFERLDEPANVWVHEYVHTRQAFETTAETRWLTEATAQYYAAQLTLEQERIDFEAFRRELARGERSTYDDVVLAAPSTWTGNANYVKGALAAGRLDVVIRRATDQSGTLEGVLRELNERETRVTQAEFLAAVEATGGAEPRATAVAVTETSEALSMWDQRTQTRLFGAVPARISYALPTGTDGYRAGGPYRNDTVSATPVRLATGESLTVETVVSNRGGEAGAYNATLTVDGRAVTSAAGTVEAESERTVPLSHTFERAGEYTLGVGEETVTVVVEAPAQPTVGEVGVDSERVRAGETVVVTAAVRNDAAVPANGSVVFTRDGETVTRRVVTLAPGRHTELSVDIELPTAGTVRLGAGSATPVAVTVVAPTETATTDGTAGPSGASGPGFTATTAVLAVLAALLARRQ</sequence>
<dbReference type="RefSeq" id="WP_310898519.1">
    <property type="nucleotide sequence ID" value="NZ_JAMQOS010000001.1"/>
</dbReference>
<proteinExistence type="predicted"/>
<dbReference type="EMBL" id="JAMQOS010000001">
    <property type="protein sequence ID" value="MDS0280673.1"/>
    <property type="molecule type" value="Genomic_DNA"/>
</dbReference>
<gene>
    <name evidence="1" type="ORF">NDI86_00970</name>
</gene>
<accession>A0ABU2FIU9</accession>
<organism evidence="1 2">
    <name type="scientific">Haloarcula onubensis</name>
    <dbReference type="NCBI Taxonomy" id="2950539"/>
    <lineage>
        <taxon>Archaea</taxon>
        <taxon>Methanobacteriati</taxon>
        <taxon>Methanobacteriota</taxon>
        <taxon>Stenosarchaea group</taxon>
        <taxon>Halobacteria</taxon>
        <taxon>Halobacteriales</taxon>
        <taxon>Haloarculaceae</taxon>
        <taxon>Haloarcula</taxon>
    </lineage>
</organism>
<name>A0ABU2FIU9_9EURY</name>
<reference evidence="1 2" key="1">
    <citation type="submission" date="2022-06" db="EMBL/GenBank/DDBJ databases">
        <title>Halomicroarcula sp. a new haloarchaeum isolate from saline soil.</title>
        <authorList>
            <person name="Strakova D."/>
            <person name="Galisteo C."/>
            <person name="Sanchez-Porro C."/>
            <person name="Ventosa A."/>
        </authorList>
    </citation>
    <scope>NUCLEOTIDE SEQUENCE [LARGE SCALE GENOMIC DNA]</scope>
    <source>
        <strain evidence="1 2">S3CR25-11</strain>
    </source>
</reference>
<keyword evidence="2" id="KW-1185">Reference proteome</keyword>
<dbReference type="Gene3D" id="2.60.40.10">
    <property type="entry name" value="Immunoglobulins"/>
    <property type="match status" value="2"/>
</dbReference>